<dbReference type="InterPro" id="IPR003615">
    <property type="entry name" value="HNH_nuc"/>
</dbReference>
<reference evidence="2" key="1">
    <citation type="submission" date="2020-09" db="EMBL/GenBank/DDBJ databases">
        <title>A novel bacterium of genus Bacillus, isolated from South China Sea.</title>
        <authorList>
            <person name="Huang H."/>
            <person name="Mo K."/>
            <person name="Hu Y."/>
        </authorList>
    </citation>
    <scope>NUCLEOTIDE SEQUENCE</scope>
    <source>
        <strain evidence="2">IB182487</strain>
    </source>
</reference>
<name>A0A926NET0_9BACI</name>
<comment type="caution">
    <text evidence="2">The sequence shown here is derived from an EMBL/GenBank/DDBJ whole genome shotgun (WGS) entry which is preliminary data.</text>
</comment>
<protein>
    <submittedName>
        <fullName evidence="2">HNH endonuclease</fullName>
    </submittedName>
</protein>
<keyword evidence="3" id="KW-1185">Reference proteome</keyword>
<evidence type="ECO:0000259" key="1">
    <source>
        <dbReference type="Pfam" id="PF01844"/>
    </source>
</evidence>
<proteinExistence type="predicted"/>
<sequence>MKICSIEGCNEKHEAKGYCKRHYRSFHKYGDPLQVEKNKQKETRPYNLKAVKIPYEENHKTIDGIEHKLCRHCEEWIPMNEEYFYKKKANKTDGFDSYCKECVKEKSSKWVDENRDRHNENQLKYFMTDKGREAKNRELATWRANGGQKRYYKKNKVKLRKNAELRKMNKEHTISKNEWENCKNYFHYRCAYCNLPIEDHFIKQNENIMIGDFHKEHVNHNGANDLSNCVPSCKVCNTTKHDTEFEEWYNEDNKNFSQGRLDKIIKWLHEDHKQYIEPQKPKRKYTKRSEKWFSVN</sequence>
<dbReference type="GO" id="GO:0003676">
    <property type="term" value="F:nucleic acid binding"/>
    <property type="evidence" value="ECO:0007669"/>
    <property type="project" value="InterPro"/>
</dbReference>
<organism evidence="2 3">
    <name type="scientific">Metabacillus arenae</name>
    <dbReference type="NCBI Taxonomy" id="2771434"/>
    <lineage>
        <taxon>Bacteria</taxon>
        <taxon>Bacillati</taxon>
        <taxon>Bacillota</taxon>
        <taxon>Bacilli</taxon>
        <taxon>Bacillales</taxon>
        <taxon>Bacillaceae</taxon>
        <taxon>Metabacillus</taxon>
    </lineage>
</organism>
<dbReference type="Pfam" id="PF01844">
    <property type="entry name" value="HNH"/>
    <property type="match status" value="1"/>
</dbReference>
<dbReference type="GO" id="GO:0004519">
    <property type="term" value="F:endonuclease activity"/>
    <property type="evidence" value="ECO:0007669"/>
    <property type="project" value="UniProtKB-KW"/>
</dbReference>
<keyword evidence="2" id="KW-0378">Hydrolase</keyword>
<feature type="domain" description="HNH" evidence="1">
    <location>
        <begin position="190"/>
        <end position="242"/>
    </location>
</feature>
<dbReference type="Proteomes" id="UP000626844">
    <property type="component" value="Unassembled WGS sequence"/>
</dbReference>
<dbReference type="GO" id="GO:0008270">
    <property type="term" value="F:zinc ion binding"/>
    <property type="evidence" value="ECO:0007669"/>
    <property type="project" value="InterPro"/>
</dbReference>
<dbReference type="Gene3D" id="1.10.30.50">
    <property type="match status" value="1"/>
</dbReference>
<accession>A0A926NET0</accession>
<dbReference type="EMBL" id="JACXAI010000002">
    <property type="protein sequence ID" value="MBD1379153.1"/>
    <property type="molecule type" value="Genomic_DNA"/>
</dbReference>
<dbReference type="InterPro" id="IPR002711">
    <property type="entry name" value="HNH"/>
</dbReference>
<dbReference type="AlphaFoldDB" id="A0A926NET0"/>
<dbReference type="CDD" id="cd00085">
    <property type="entry name" value="HNHc"/>
    <property type="match status" value="1"/>
</dbReference>
<keyword evidence="2" id="KW-0540">Nuclease</keyword>
<gene>
    <name evidence="2" type="ORF">IC621_02820</name>
</gene>
<dbReference type="RefSeq" id="WP_191155502.1">
    <property type="nucleotide sequence ID" value="NZ_JACXAI010000002.1"/>
</dbReference>
<keyword evidence="2" id="KW-0255">Endonuclease</keyword>
<evidence type="ECO:0000313" key="2">
    <source>
        <dbReference type="EMBL" id="MBD1379153.1"/>
    </source>
</evidence>
<evidence type="ECO:0000313" key="3">
    <source>
        <dbReference type="Proteomes" id="UP000626844"/>
    </source>
</evidence>